<dbReference type="OrthoDB" id="4752297at2"/>
<feature type="region of interest" description="Disordered" evidence="1">
    <location>
        <begin position="1"/>
        <end position="84"/>
    </location>
</feature>
<dbReference type="EMBL" id="RCZG01000005">
    <property type="protein sequence ID" value="TPG33829.1"/>
    <property type="molecule type" value="Genomic_DNA"/>
</dbReference>
<evidence type="ECO:0008006" key="4">
    <source>
        <dbReference type="Google" id="ProtNLM"/>
    </source>
</evidence>
<evidence type="ECO:0000313" key="2">
    <source>
        <dbReference type="EMBL" id="TPG33829.1"/>
    </source>
</evidence>
<feature type="compositionally biased region" description="Pro residues" evidence="1">
    <location>
        <begin position="122"/>
        <end position="160"/>
    </location>
</feature>
<proteinExistence type="predicted"/>
<evidence type="ECO:0000256" key="1">
    <source>
        <dbReference type="SAM" id="MobiDB-lite"/>
    </source>
</evidence>
<organism evidence="2 3">
    <name type="scientific">Mycolicibacterium hodleri</name>
    <dbReference type="NCBI Taxonomy" id="49897"/>
    <lineage>
        <taxon>Bacteria</taxon>
        <taxon>Bacillati</taxon>
        <taxon>Actinomycetota</taxon>
        <taxon>Actinomycetes</taxon>
        <taxon>Mycobacteriales</taxon>
        <taxon>Mycobacteriaceae</taxon>
        <taxon>Mycolicibacterium</taxon>
    </lineage>
</organism>
<feature type="compositionally biased region" description="Pro residues" evidence="1">
    <location>
        <begin position="16"/>
        <end position="37"/>
    </location>
</feature>
<keyword evidence="3" id="KW-1185">Reference proteome</keyword>
<dbReference type="Proteomes" id="UP000320095">
    <property type="component" value="Unassembled WGS sequence"/>
</dbReference>
<accession>A0A502EA32</accession>
<name>A0A502EA32_9MYCO</name>
<gene>
    <name evidence="2" type="ORF">EAH80_15370</name>
</gene>
<evidence type="ECO:0000313" key="3">
    <source>
        <dbReference type="Proteomes" id="UP000320095"/>
    </source>
</evidence>
<protein>
    <recommendedName>
        <fullName evidence="4">Transglycosylase</fullName>
    </recommendedName>
</protein>
<dbReference type="AlphaFoldDB" id="A0A502EA32"/>
<comment type="caution">
    <text evidence="2">The sequence shown here is derived from an EMBL/GenBank/DDBJ whole genome shotgun (WGS) entry which is preliminary data.</text>
</comment>
<feature type="region of interest" description="Disordered" evidence="1">
    <location>
        <begin position="116"/>
        <end position="160"/>
    </location>
</feature>
<reference evidence="2 3" key="1">
    <citation type="journal article" date="2019" name="Environ. Microbiol.">
        <title>Species interactions and distinct microbial communities in high Arctic permafrost affected cryosols are associated with the CH4 and CO2 gas fluxes.</title>
        <authorList>
            <person name="Altshuler I."/>
            <person name="Hamel J."/>
            <person name="Turney S."/>
            <person name="Magnuson E."/>
            <person name="Levesque R."/>
            <person name="Greer C."/>
            <person name="Whyte L.G."/>
        </authorList>
    </citation>
    <scope>NUCLEOTIDE SEQUENCE [LARGE SCALE GENOMIC DNA]</scope>
    <source>
        <strain evidence="2 3">S5.20</strain>
    </source>
</reference>
<sequence>MAVLGLAAPAGADPLDPAPPPPPLTVAPAPGPAPGPAPEAAVTVQAAGPDTAAMPPAGTPHLASPDALPPGTTMDPNAVPADSPNVSYLKDLWQAVQSHEISGKEALIMGLAQRGMNTPIPAQAPGPNVPITPGDPAPAPPPGPLPAPPAPPVSPLPPTP</sequence>
<feature type="compositionally biased region" description="Low complexity" evidence="1">
    <location>
        <begin position="1"/>
        <end position="15"/>
    </location>
</feature>